<feature type="chain" id="PRO_5046836271" evidence="2">
    <location>
        <begin position="19"/>
        <end position="369"/>
    </location>
</feature>
<evidence type="ECO:0000256" key="2">
    <source>
        <dbReference type="SAM" id="SignalP"/>
    </source>
</evidence>
<proteinExistence type="predicted"/>
<evidence type="ECO:0000313" key="3">
    <source>
        <dbReference type="EMBL" id="NMH88627.1"/>
    </source>
</evidence>
<keyword evidence="4" id="KW-1185">Reference proteome</keyword>
<organism evidence="3 4">
    <name type="scientific">Flavivirga algicola</name>
    <dbReference type="NCBI Taxonomy" id="2729136"/>
    <lineage>
        <taxon>Bacteria</taxon>
        <taxon>Pseudomonadati</taxon>
        <taxon>Bacteroidota</taxon>
        <taxon>Flavobacteriia</taxon>
        <taxon>Flavobacteriales</taxon>
        <taxon>Flavobacteriaceae</taxon>
        <taxon>Flavivirga</taxon>
    </lineage>
</organism>
<dbReference type="Proteomes" id="UP000746690">
    <property type="component" value="Unassembled WGS sequence"/>
</dbReference>
<dbReference type="InterPro" id="IPR036514">
    <property type="entry name" value="SGNH_hydro_sf"/>
</dbReference>
<dbReference type="InterPro" id="IPR026444">
    <property type="entry name" value="Secre_tail"/>
</dbReference>
<dbReference type="RefSeq" id="WP_169674786.1">
    <property type="nucleotide sequence ID" value="NZ_JABBHF010000008.1"/>
</dbReference>
<comment type="caution">
    <text evidence="3">The sequence shown here is derived from an EMBL/GenBank/DDBJ whole genome shotgun (WGS) entry which is preliminary data.</text>
</comment>
<gene>
    <name evidence="3" type="ORF">HHX25_14030</name>
</gene>
<sequence>MRKLSYLLLLLFSNSLIAQDHSVYFIGHSLIAHTIPQMIDELANDDAETTYNFAKQIINGSPLSNQWENPERGEGDWDYSIDLPTGNYDRLIVTEAVPLQNHLTWSNTYEIVDNFNNFFHQHSPNGQMYIYETWHCINSGPGLVGCSYDNDDHLPWRQRLDDDLVKWEGIADYTNALNPDKEVLIIPGGQAMGRLYDAIENNTLSGVNSIEHFYSDDIHLNEIGSYFIACVMYATIYKKSPEGLTVNTNNVWGIPYDSPGDTLGRQLQEIAWATVSGYDRSGVSNTTLSVVDADASNIKVYSTPSSLVIKNIETTGDVALYDIGGRMINKLKINKFKEDLSIPINGLKGIYLVSVISSNGSKVNKKVVI</sequence>
<feature type="signal peptide" evidence="2">
    <location>
        <begin position="1"/>
        <end position="18"/>
    </location>
</feature>
<accession>A0ABX1S1W7</accession>
<name>A0ABX1S1W7_9FLAO</name>
<dbReference type="EMBL" id="JABBHF010000008">
    <property type="protein sequence ID" value="NMH88627.1"/>
    <property type="molecule type" value="Genomic_DNA"/>
</dbReference>
<evidence type="ECO:0000256" key="1">
    <source>
        <dbReference type="ARBA" id="ARBA00022729"/>
    </source>
</evidence>
<dbReference type="NCBIfam" id="TIGR04183">
    <property type="entry name" value="Por_Secre_tail"/>
    <property type="match status" value="1"/>
</dbReference>
<protein>
    <submittedName>
        <fullName evidence="3">T9SS type A sorting domain-containing protein</fullName>
    </submittedName>
</protein>
<reference evidence="3 4" key="1">
    <citation type="submission" date="2020-04" db="EMBL/GenBank/DDBJ databases">
        <title>A Flavivirga sp. nov.</title>
        <authorList>
            <person name="Sun X."/>
        </authorList>
    </citation>
    <scope>NUCLEOTIDE SEQUENCE [LARGE SCALE GENOMIC DNA]</scope>
    <source>
        <strain evidence="3 4">Y03</strain>
    </source>
</reference>
<evidence type="ECO:0000313" key="4">
    <source>
        <dbReference type="Proteomes" id="UP000746690"/>
    </source>
</evidence>
<keyword evidence="1 2" id="KW-0732">Signal</keyword>
<dbReference type="Gene3D" id="3.40.50.1110">
    <property type="entry name" value="SGNH hydrolase"/>
    <property type="match status" value="1"/>
</dbReference>